<dbReference type="EMBL" id="BAABJO010000001">
    <property type="protein sequence ID" value="GAA5110540.1"/>
    <property type="molecule type" value="Genomic_DNA"/>
</dbReference>
<reference evidence="2" key="1">
    <citation type="journal article" date="2019" name="Int. J. Syst. Evol. Microbiol.">
        <title>The Global Catalogue of Microorganisms (GCM) 10K type strain sequencing project: providing services to taxonomists for standard genome sequencing and annotation.</title>
        <authorList>
            <consortium name="The Broad Institute Genomics Platform"/>
            <consortium name="The Broad Institute Genome Sequencing Center for Infectious Disease"/>
            <person name="Wu L."/>
            <person name="Ma J."/>
        </authorList>
    </citation>
    <scope>NUCLEOTIDE SEQUENCE [LARGE SCALE GENOMIC DNA]</scope>
    <source>
        <strain evidence="2">JCM 18302</strain>
    </source>
</reference>
<evidence type="ECO:0000313" key="2">
    <source>
        <dbReference type="Proteomes" id="UP001500804"/>
    </source>
</evidence>
<organism evidence="1 2">
    <name type="scientific">Pseudonocardia adelaidensis</name>
    <dbReference type="NCBI Taxonomy" id="648754"/>
    <lineage>
        <taxon>Bacteria</taxon>
        <taxon>Bacillati</taxon>
        <taxon>Actinomycetota</taxon>
        <taxon>Actinomycetes</taxon>
        <taxon>Pseudonocardiales</taxon>
        <taxon>Pseudonocardiaceae</taxon>
        <taxon>Pseudonocardia</taxon>
    </lineage>
</organism>
<name>A0ABP9N8I3_9PSEU</name>
<gene>
    <name evidence="1" type="ORF">GCM10023320_02420</name>
</gene>
<proteinExistence type="predicted"/>
<comment type="caution">
    <text evidence="1">The sequence shown here is derived from an EMBL/GenBank/DDBJ whole genome shotgun (WGS) entry which is preliminary data.</text>
</comment>
<evidence type="ECO:0000313" key="1">
    <source>
        <dbReference type="EMBL" id="GAA5110540.1"/>
    </source>
</evidence>
<sequence length="78" mass="7656">MSTTAAPLTNRDRAVLRAVAAGRCRISPAGGELVVDGMYFADQFAGSRLTAAGLIAPATGPAVLTASGRALIGAAVAA</sequence>
<keyword evidence="2" id="KW-1185">Reference proteome</keyword>
<dbReference type="RefSeq" id="WP_345602609.1">
    <property type="nucleotide sequence ID" value="NZ_BAABJO010000001.1"/>
</dbReference>
<accession>A0ABP9N8I3</accession>
<protein>
    <submittedName>
        <fullName evidence="1">Uncharacterized protein</fullName>
    </submittedName>
</protein>
<dbReference type="Proteomes" id="UP001500804">
    <property type="component" value="Unassembled WGS sequence"/>
</dbReference>